<dbReference type="Gene3D" id="3.90.640.10">
    <property type="entry name" value="Actin, Chain A, domain 4"/>
    <property type="match status" value="1"/>
</dbReference>
<sequence length="167" mass="18924">IGIANDYVLPDFTAILKGFCKPREEMVLSGKYESGEKIIWANERFAVPEILFNPSDIGIQEMEILSYSIQNKSNAVLFFKKHCLTGGKIWSEVRWFNPTDSDVSVVVPDNRGKLVSGNDDFEDTVVIRKYYEENGHSICEEKLCIEDPFLKVLTDCDKSLSVLFKGS</sequence>
<keyword evidence="2" id="KW-1185">Reference proteome</keyword>
<dbReference type="STRING" id="9925.ENSCHIP00000011121"/>
<dbReference type="InterPro" id="IPR043129">
    <property type="entry name" value="ATPase_NBD"/>
</dbReference>
<reference evidence="1 2" key="1">
    <citation type="submission" date="2016-04" db="EMBL/GenBank/DDBJ databases">
        <title>Polished mammalian reference genomes with single-molecule sequencing and chromosome conformation capture applied to the Capra hircus genome.</title>
        <authorList>
            <person name="Bickhart D.M."/>
            <person name="Koren S."/>
            <person name="Rosen B."/>
            <person name="Hastie A."/>
            <person name="Liachko I."/>
            <person name="Sullivan S.T."/>
            <person name="Burton J."/>
            <person name="Sayre B.L."/>
            <person name="Huson H.J."/>
            <person name="Lee J."/>
            <person name="Lam E."/>
            <person name="Kelley C.M."/>
            <person name="Hutchison J.L."/>
            <person name="Zhou Y."/>
            <person name="Sun J."/>
            <person name="Crisa A."/>
            <person name="Schwartz J.C."/>
            <person name="Hammond J.A."/>
            <person name="Schroeder S.G."/>
            <person name="Liu G.E."/>
            <person name="Dunham M."/>
            <person name="Shendure J."/>
            <person name="Sonstegard T.S."/>
            <person name="Phillippy A.M."/>
            <person name="Van Tassell C.P."/>
            <person name="Smith T.P."/>
        </authorList>
    </citation>
    <scope>NUCLEOTIDE SEQUENCE [LARGE SCALE GENOMIC DNA]</scope>
</reference>
<dbReference type="EMBL" id="LWLT01000023">
    <property type="status" value="NOT_ANNOTATED_CDS"/>
    <property type="molecule type" value="Genomic_DNA"/>
</dbReference>
<organism evidence="1 2">
    <name type="scientific">Capra hircus</name>
    <name type="common">Goat</name>
    <dbReference type="NCBI Taxonomy" id="9925"/>
    <lineage>
        <taxon>Eukaryota</taxon>
        <taxon>Metazoa</taxon>
        <taxon>Chordata</taxon>
        <taxon>Craniata</taxon>
        <taxon>Vertebrata</taxon>
        <taxon>Euteleostomi</taxon>
        <taxon>Mammalia</taxon>
        <taxon>Eutheria</taxon>
        <taxon>Laurasiatheria</taxon>
        <taxon>Artiodactyla</taxon>
        <taxon>Ruminantia</taxon>
        <taxon>Pecora</taxon>
        <taxon>Bovidae</taxon>
        <taxon>Caprinae</taxon>
        <taxon>Capra</taxon>
    </lineage>
</organism>
<protein>
    <submittedName>
        <fullName evidence="1">Uncharacterized protein</fullName>
    </submittedName>
</protein>
<reference evidence="1" key="3">
    <citation type="submission" date="2025-09" db="UniProtKB">
        <authorList>
            <consortium name="Ensembl"/>
        </authorList>
    </citation>
    <scope>IDENTIFICATION</scope>
</reference>
<evidence type="ECO:0000313" key="2">
    <source>
        <dbReference type="Proteomes" id="UP000291000"/>
    </source>
</evidence>
<proteinExistence type="predicted"/>
<dbReference type="Proteomes" id="UP000291000">
    <property type="component" value="Chromosome 24"/>
</dbReference>
<evidence type="ECO:0000313" key="1">
    <source>
        <dbReference type="Ensembl" id="ENSCHIP00000011121.1"/>
    </source>
</evidence>
<accession>A0A452EGU1</accession>
<reference evidence="1" key="2">
    <citation type="submission" date="2025-08" db="UniProtKB">
        <authorList>
            <consortium name="Ensembl"/>
        </authorList>
    </citation>
    <scope>IDENTIFICATION</scope>
</reference>
<dbReference type="OMA" id="GIANDYV"/>
<dbReference type="SUPFAM" id="SSF53067">
    <property type="entry name" value="Actin-like ATPase domain"/>
    <property type="match status" value="1"/>
</dbReference>
<dbReference type="AlphaFoldDB" id="A0A452EGU1"/>
<dbReference type="Ensembl" id="ENSCHIT00000018907.1">
    <property type="protein sequence ID" value="ENSCHIP00000011121.1"/>
    <property type="gene ID" value="ENSCHIG00000013393.1"/>
</dbReference>
<name>A0A452EGU1_CAPHI</name>